<keyword evidence="1" id="KW-0812">Transmembrane</keyword>
<organism evidence="3">
    <name type="scientific">Laccaria bicolor (strain S238N-H82 / ATCC MYA-4686)</name>
    <name type="common">Bicoloured deceiver</name>
    <name type="synonym">Laccaria laccata var. bicolor</name>
    <dbReference type="NCBI Taxonomy" id="486041"/>
    <lineage>
        <taxon>Eukaryota</taxon>
        <taxon>Fungi</taxon>
        <taxon>Dikarya</taxon>
        <taxon>Basidiomycota</taxon>
        <taxon>Agaricomycotina</taxon>
        <taxon>Agaricomycetes</taxon>
        <taxon>Agaricomycetidae</taxon>
        <taxon>Agaricales</taxon>
        <taxon>Agaricineae</taxon>
        <taxon>Hydnangiaceae</taxon>
        <taxon>Laccaria</taxon>
    </lineage>
</organism>
<gene>
    <name evidence="2" type="ORF">LACBIDRAFT_320821</name>
</gene>
<dbReference type="InParanoid" id="B0CRD1"/>
<sequence>MAGLTAGLKIEVLSKSWECNTKLNTLTDARAWSEEHRYVQLSEYDDDELIRDQFCVKKKGRYSYVVWKKEAGQPEVVLNISGFVVSSFFGPINRHVNLRITRQNITIVGLGNPAFNSALSVLRRIYRLLDQSHPIGAMQPFRSTKVLDTPAFTAEARFLTSIEDVEAFATDGYSLRHSQDPQHILQSCVGSGKFAYTEDNHVELSELGDADPDTGYAKVSIIPANIFLINLIGFDKFSCIISMKLKSNRLYNIIIIDIFRVTFASITVTIVIVTVAIFIV</sequence>
<protein>
    <submittedName>
        <fullName evidence="2">Predicted protein</fullName>
    </submittedName>
</protein>
<keyword evidence="1" id="KW-1133">Transmembrane helix</keyword>
<dbReference type="Proteomes" id="UP000001194">
    <property type="component" value="Unassembled WGS sequence"/>
</dbReference>
<reference evidence="2 3" key="1">
    <citation type="journal article" date="2008" name="Nature">
        <title>The genome of Laccaria bicolor provides insights into mycorrhizal symbiosis.</title>
        <authorList>
            <person name="Martin F."/>
            <person name="Aerts A."/>
            <person name="Ahren D."/>
            <person name="Brun A."/>
            <person name="Danchin E.G.J."/>
            <person name="Duchaussoy F."/>
            <person name="Gibon J."/>
            <person name="Kohler A."/>
            <person name="Lindquist E."/>
            <person name="Pereda V."/>
            <person name="Salamov A."/>
            <person name="Shapiro H.J."/>
            <person name="Wuyts J."/>
            <person name="Blaudez D."/>
            <person name="Buee M."/>
            <person name="Brokstein P."/>
            <person name="Canbaeck B."/>
            <person name="Cohen D."/>
            <person name="Courty P.E."/>
            <person name="Coutinho P.M."/>
            <person name="Delaruelle C."/>
            <person name="Detter J.C."/>
            <person name="Deveau A."/>
            <person name="DiFazio S."/>
            <person name="Duplessis S."/>
            <person name="Fraissinet-Tachet L."/>
            <person name="Lucic E."/>
            <person name="Frey-Klett P."/>
            <person name="Fourrey C."/>
            <person name="Feussner I."/>
            <person name="Gay G."/>
            <person name="Grimwood J."/>
            <person name="Hoegger P.J."/>
            <person name="Jain P."/>
            <person name="Kilaru S."/>
            <person name="Labbe J."/>
            <person name="Lin Y.C."/>
            <person name="Legue V."/>
            <person name="Le Tacon F."/>
            <person name="Marmeisse R."/>
            <person name="Melayah D."/>
            <person name="Montanini B."/>
            <person name="Muratet M."/>
            <person name="Nehls U."/>
            <person name="Niculita-Hirzel H."/>
            <person name="Oudot-Le Secq M.P."/>
            <person name="Peter M."/>
            <person name="Quesneville H."/>
            <person name="Rajashekar B."/>
            <person name="Reich M."/>
            <person name="Rouhier N."/>
            <person name="Schmutz J."/>
            <person name="Yin T."/>
            <person name="Chalot M."/>
            <person name="Henrissat B."/>
            <person name="Kuees U."/>
            <person name="Lucas S."/>
            <person name="Van de Peer Y."/>
            <person name="Podila G.K."/>
            <person name="Polle A."/>
            <person name="Pukkila P.J."/>
            <person name="Richardson P.M."/>
            <person name="Rouze P."/>
            <person name="Sanders I.R."/>
            <person name="Stajich J.E."/>
            <person name="Tunlid A."/>
            <person name="Tuskan G."/>
            <person name="Grigoriev I.V."/>
        </authorList>
    </citation>
    <scope>NUCLEOTIDE SEQUENCE [LARGE SCALE GENOMIC DNA]</scope>
    <source>
        <strain evidence="3">S238N-H82 / ATCC MYA-4686</strain>
    </source>
</reference>
<evidence type="ECO:0000256" key="1">
    <source>
        <dbReference type="SAM" id="Phobius"/>
    </source>
</evidence>
<proteinExistence type="predicted"/>
<dbReference type="EMBL" id="DS547091">
    <property type="protein sequence ID" value="EDR15798.1"/>
    <property type="molecule type" value="Genomic_DNA"/>
</dbReference>
<evidence type="ECO:0000313" key="2">
    <source>
        <dbReference type="EMBL" id="EDR15798.1"/>
    </source>
</evidence>
<dbReference type="HOGENOM" id="CLU_994228_0_0_1"/>
<accession>B0CRD1</accession>
<keyword evidence="1" id="KW-0472">Membrane</keyword>
<dbReference type="AlphaFoldDB" id="B0CRD1"/>
<dbReference type="RefSeq" id="XP_001874006.1">
    <property type="nucleotide sequence ID" value="XM_001873971.1"/>
</dbReference>
<dbReference type="GeneID" id="6069535"/>
<keyword evidence="3" id="KW-1185">Reference proteome</keyword>
<feature type="transmembrane region" description="Helical" evidence="1">
    <location>
        <begin position="250"/>
        <end position="279"/>
    </location>
</feature>
<dbReference type="OrthoDB" id="2691355at2759"/>
<dbReference type="KEGG" id="lbc:LACBIDRAFT_320821"/>
<evidence type="ECO:0000313" key="3">
    <source>
        <dbReference type="Proteomes" id="UP000001194"/>
    </source>
</evidence>
<name>B0CRD1_LACBS</name>